<evidence type="ECO:0000313" key="1">
    <source>
        <dbReference type="EMBL" id="RXS96431.1"/>
    </source>
</evidence>
<evidence type="ECO:0008006" key="3">
    <source>
        <dbReference type="Google" id="ProtNLM"/>
    </source>
</evidence>
<dbReference type="RefSeq" id="WP_129206180.1">
    <property type="nucleotide sequence ID" value="NZ_BMGU01000001.1"/>
</dbReference>
<organism evidence="1 2">
    <name type="scientific">Silvibacterium dinghuense</name>
    <dbReference type="NCBI Taxonomy" id="1560006"/>
    <lineage>
        <taxon>Bacteria</taxon>
        <taxon>Pseudomonadati</taxon>
        <taxon>Acidobacteriota</taxon>
        <taxon>Terriglobia</taxon>
        <taxon>Terriglobales</taxon>
        <taxon>Acidobacteriaceae</taxon>
        <taxon>Silvibacterium</taxon>
    </lineage>
</organism>
<dbReference type="PROSITE" id="PS51318">
    <property type="entry name" value="TAT"/>
    <property type="match status" value="1"/>
</dbReference>
<reference evidence="1 2" key="1">
    <citation type="journal article" date="2016" name="Int. J. Syst. Evol. Microbiol.">
        <title>Acidipila dinghuensis sp. nov., an acidobacterium isolated from forest soil.</title>
        <authorList>
            <person name="Jiang Y.W."/>
            <person name="Wang J."/>
            <person name="Chen M.H."/>
            <person name="Lv Y.Y."/>
            <person name="Qiu L.H."/>
        </authorList>
    </citation>
    <scope>NUCLEOTIDE SEQUENCE [LARGE SCALE GENOMIC DNA]</scope>
    <source>
        <strain evidence="1 2">DHOF10</strain>
    </source>
</reference>
<dbReference type="OrthoDB" id="9758822at2"/>
<dbReference type="Gene3D" id="3.20.20.70">
    <property type="entry name" value="Aldolase class I"/>
    <property type="match status" value="1"/>
</dbReference>
<dbReference type="InterPro" id="IPR013785">
    <property type="entry name" value="Aldolase_TIM"/>
</dbReference>
<dbReference type="EMBL" id="SDMK01000001">
    <property type="protein sequence ID" value="RXS96431.1"/>
    <property type="molecule type" value="Genomic_DNA"/>
</dbReference>
<evidence type="ECO:0000313" key="2">
    <source>
        <dbReference type="Proteomes" id="UP000290253"/>
    </source>
</evidence>
<dbReference type="InterPro" id="IPR017853">
    <property type="entry name" value="GH"/>
</dbReference>
<proteinExistence type="predicted"/>
<comment type="caution">
    <text evidence="1">The sequence shown here is derived from an EMBL/GenBank/DDBJ whole genome shotgun (WGS) entry which is preliminary data.</text>
</comment>
<sequence length="577" mass="62660">MTKREDGIVQGRVTRRGLLAGLGAAAATAGLPGLAMAEKRESRDAADFRRVLGQPDLARCYGESPEPIGLKRAAAGAEWSAGVVSLSCEESADGLRLKLKAERAPVTRVHLRWRLAVPGAVRVLGDAWERSYGDLGWREMAPERAMPWYFLAFDGRLTHGVGVKTGAGALAFWQCDPEGVSLWLDVRNGGRGVRLGERELELATVVVRPGHAGETAFAAARAFCAVMSPQPRLTTPVYGSNDWYYAYGKSSAEDILRDADLMAELSPAGGVRPFTVMDEGWEQNAKFPSMDGLAKQIKAKSVRPGIWVRPLRARALDGSWESDQQLLLPVERFGAGVKAEDVTAAWDPTIPDAREKVLTTIRNPVSWGYELIKHDFSTYDLLGQWGSGMGASPTREGWSFHDRTHTNAEIVRSLYEDIRKEAGDKTVLVGCNVIGHLSAGLFELQRTGDDVSGHDWERTRRMGVNTLAFRLPQHGTFFAMDPDCVPVTDAVPWEQTEAWMKAVATSGASLVVSPSGDALDEDGKAAIKRAFAIAAANGQSAEPEDWMDSPSPAVWKSKAGETRYAWLLPGGASPFGI</sequence>
<dbReference type="SUPFAM" id="SSF51445">
    <property type="entry name" value="(Trans)glycosidases"/>
    <property type="match status" value="1"/>
</dbReference>
<name>A0A4Q1SFS1_9BACT</name>
<protein>
    <recommendedName>
        <fullName evidence="3">Alpha-galactosidase</fullName>
    </recommendedName>
</protein>
<keyword evidence="2" id="KW-1185">Reference proteome</keyword>
<dbReference type="AlphaFoldDB" id="A0A4Q1SFS1"/>
<dbReference type="InterPro" id="IPR006311">
    <property type="entry name" value="TAT_signal"/>
</dbReference>
<accession>A0A4Q1SFS1</accession>
<gene>
    <name evidence="1" type="ORF">ESZ00_00230</name>
</gene>
<dbReference type="Proteomes" id="UP000290253">
    <property type="component" value="Unassembled WGS sequence"/>
</dbReference>